<keyword evidence="1" id="KW-0472">Membrane</keyword>
<evidence type="ECO:0000313" key="3">
    <source>
        <dbReference type="Proteomes" id="UP000260812"/>
    </source>
</evidence>
<dbReference type="RefSeq" id="WP_117544545.1">
    <property type="nucleotide sequence ID" value="NZ_JBKUNB010000010.1"/>
</dbReference>
<dbReference type="Gene3D" id="3.40.190.10">
    <property type="entry name" value="Periplasmic binding protein-like II"/>
    <property type="match status" value="2"/>
</dbReference>
<gene>
    <name evidence="2" type="ORF">DXC51_10980</name>
</gene>
<dbReference type="EMBL" id="QVLV01000006">
    <property type="protein sequence ID" value="RGE61055.1"/>
    <property type="molecule type" value="Genomic_DNA"/>
</dbReference>
<protein>
    <submittedName>
        <fullName evidence="2">Extracellular solute-binding protein</fullName>
    </submittedName>
</protein>
<dbReference type="AlphaFoldDB" id="A0A3E3I606"/>
<evidence type="ECO:0000313" key="2">
    <source>
        <dbReference type="EMBL" id="RGE61055.1"/>
    </source>
</evidence>
<name>A0A3E3I606_9FIRM</name>
<organism evidence="2 3">
    <name type="scientific">Eisenbergiella massiliensis</name>
    <dbReference type="NCBI Taxonomy" id="1720294"/>
    <lineage>
        <taxon>Bacteria</taxon>
        <taxon>Bacillati</taxon>
        <taxon>Bacillota</taxon>
        <taxon>Clostridia</taxon>
        <taxon>Lachnospirales</taxon>
        <taxon>Lachnospiraceae</taxon>
        <taxon>Eisenbergiella</taxon>
    </lineage>
</organism>
<dbReference type="GeneID" id="97987383"/>
<sequence length="503" mass="57836">MKKGIRIIQIIMLAGFCIFFIIYNRAAEKLEEGIPEDIVRELSWFSDRPLWYPEEWSEEAGSGTGNITEQTGVKISYMIPEDNGDNRLSLMIINGKLPDILSVSDDNMIRHLIKSDEVWTIEELMRTYLPSSHLLTDYPEDMKDKLIQRDGDWYGLSSDLHSPDNQMKYKEIAPFYRELQQQGCRLGIIWNKALLKRLGLPSNGPRTEEEVLAAFAMVMEKEVTVNTNPVIPLLVDGRNYQETTLPILCDFFGAGWTDREGRYQERILADGSRHALSFLNRMLRCGYVEPEQFIMKPYNIQRTLNSGQVLCFIGDVSRSGIDPLEWVSSGVILSDNGSKPVLKMALSPACGEMTTFISKSCEYPEAAALWLDYMTSPEGMADYITSCPGEWWPLLDMDWYCSIQGKPDARDMAWKQNLCAFARMPEVTVYDSSELFFPMEEEDFRNLETAVDGCVKVHLNSIIMAETEEEFKTLYDSFEEELYKAGVKELEERKARIYRFRMK</sequence>
<accession>A0A3E3I606</accession>
<dbReference type="Proteomes" id="UP000260812">
    <property type="component" value="Unassembled WGS sequence"/>
</dbReference>
<evidence type="ECO:0000256" key="1">
    <source>
        <dbReference type="SAM" id="Phobius"/>
    </source>
</evidence>
<keyword evidence="1" id="KW-1133">Transmembrane helix</keyword>
<feature type="transmembrane region" description="Helical" evidence="1">
    <location>
        <begin position="7"/>
        <end position="23"/>
    </location>
</feature>
<proteinExistence type="predicted"/>
<keyword evidence="1" id="KW-0812">Transmembrane</keyword>
<reference evidence="2" key="1">
    <citation type="submission" date="2018-08" db="EMBL/GenBank/DDBJ databases">
        <title>A genome reference for cultivated species of the human gut microbiota.</title>
        <authorList>
            <person name="Zou Y."/>
            <person name="Xue W."/>
            <person name="Luo G."/>
        </authorList>
    </citation>
    <scope>NUCLEOTIDE SEQUENCE [LARGE SCALE GENOMIC DNA]</scope>
    <source>
        <strain evidence="2">TF05-5AC</strain>
    </source>
</reference>
<comment type="caution">
    <text evidence="2">The sequence shown here is derived from an EMBL/GenBank/DDBJ whole genome shotgun (WGS) entry which is preliminary data.</text>
</comment>
<keyword evidence="3" id="KW-1185">Reference proteome</keyword>
<dbReference type="SUPFAM" id="SSF53850">
    <property type="entry name" value="Periplasmic binding protein-like II"/>
    <property type="match status" value="1"/>
</dbReference>